<comment type="subunit">
    <text evidence="2 12">Homodimer.</text>
</comment>
<dbReference type="Pfam" id="PF03129">
    <property type="entry name" value="HGTP_anticodon"/>
    <property type="match status" value="1"/>
</dbReference>
<dbReference type="AlphaFoldDB" id="A0A7V3VSJ6"/>
<reference evidence="14" key="1">
    <citation type="journal article" date="2020" name="mSystems">
        <title>Genome- and Community-Level Interaction Insights into Carbon Utilization and Element Cycling Functions of Hydrothermarchaeota in Hydrothermal Sediment.</title>
        <authorList>
            <person name="Zhou Z."/>
            <person name="Liu Y."/>
            <person name="Xu W."/>
            <person name="Pan J."/>
            <person name="Luo Z.H."/>
            <person name="Li M."/>
        </authorList>
    </citation>
    <scope>NUCLEOTIDE SEQUENCE [LARGE SCALE GENOMIC DNA]</scope>
    <source>
        <strain evidence="14">SpSt-966</strain>
    </source>
</reference>
<evidence type="ECO:0000256" key="11">
    <source>
        <dbReference type="ARBA" id="ARBA00060755"/>
    </source>
</evidence>
<dbReference type="GO" id="GO:0002161">
    <property type="term" value="F:aminoacyl-tRNA deacylase activity"/>
    <property type="evidence" value="ECO:0007669"/>
    <property type="project" value="InterPro"/>
</dbReference>
<dbReference type="InterPro" id="IPR004154">
    <property type="entry name" value="Anticodon-bd"/>
</dbReference>
<protein>
    <recommendedName>
        <fullName evidence="12">Proline--tRNA ligase</fullName>
        <ecNumber evidence="12">6.1.1.15</ecNumber>
    </recommendedName>
    <alternativeName>
        <fullName evidence="12">Prolyl-tRNA synthetase</fullName>
        <shortName evidence="12">ProRS</shortName>
    </alternativeName>
</protein>
<evidence type="ECO:0000256" key="3">
    <source>
        <dbReference type="ARBA" id="ARBA00022490"/>
    </source>
</evidence>
<comment type="function">
    <text evidence="10 12">Catalyzes the attachment of proline to tRNA(Pro) in a two-step reaction: proline is first activated by ATP to form Pro-AMP and then transferred to the acceptor end of tRNA(Pro). As ProRS can inadvertently accommodate and process non-cognate amino acids such as alanine and cysteine, to avoid such errors it has two additional distinct editing activities against alanine. One activity is designated as 'pretransfer' editing and involves the tRNA(Pro)-independent hydrolysis of activated Ala-AMP. The other activity is designated 'posttransfer' editing and involves deacylation of mischarged Ala-tRNA(Pro). The misacylated Cys-tRNA(Pro) is not edited by ProRS.</text>
</comment>
<dbReference type="InterPro" id="IPR036621">
    <property type="entry name" value="Anticodon-bd_dom_sf"/>
</dbReference>
<keyword evidence="8 12" id="KW-0030">Aminoacyl-tRNA synthetase</keyword>
<dbReference type="CDD" id="cd04334">
    <property type="entry name" value="ProRS-INS"/>
    <property type="match status" value="1"/>
</dbReference>
<dbReference type="InterPro" id="IPR007214">
    <property type="entry name" value="YbaK/aa-tRNA-synth-assoc-dom"/>
</dbReference>
<dbReference type="NCBIfam" id="TIGR00409">
    <property type="entry name" value="proS_fam_II"/>
    <property type="match status" value="1"/>
</dbReference>
<dbReference type="InterPro" id="IPR002316">
    <property type="entry name" value="Pro-tRNA-ligase_IIa"/>
</dbReference>
<comment type="caution">
    <text evidence="14">The sequence shown here is derived from an EMBL/GenBank/DDBJ whole genome shotgun (WGS) entry which is preliminary data.</text>
</comment>
<evidence type="ECO:0000256" key="6">
    <source>
        <dbReference type="ARBA" id="ARBA00022840"/>
    </source>
</evidence>
<evidence type="ECO:0000313" key="14">
    <source>
        <dbReference type="EMBL" id="HGE75124.1"/>
    </source>
</evidence>
<dbReference type="GO" id="GO:0004827">
    <property type="term" value="F:proline-tRNA ligase activity"/>
    <property type="evidence" value="ECO:0007669"/>
    <property type="project" value="UniProtKB-UniRule"/>
</dbReference>
<comment type="similarity">
    <text evidence="11 12">Belongs to the class-II aminoacyl-tRNA synthetase family. ProS type 1 subfamily.</text>
</comment>
<dbReference type="FunFam" id="3.30.930.10:FF:000066">
    <property type="entry name" value="Proline--tRNA ligase"/>
    <property type="match status" value="1"/>
</dbReference>
<gene>
    <name evidence="12" type="primary">proS</name>
    <name evidence="14" type="ORF">ENX73_03245</name>
</gene>
<dbReference type="Gene3D" id="3.40.50.800">
    <property type="entry name" value="Anticodon-binding domain"/>
    <property type="match status" value="1"/>
</dbReference>
<organism evidence="14">
    <name type="scientific">Mesoaciditoga lauensis</name>
    <dbReference type="NCBI Taxonomy" id="1495039"/>
    <lineage>
        <taxon>Bacteria</taxon>
        <taxon>Thermotogati</taxon>
        <taxon>Thermotogota</taxon>
        <taxon>Thermotogae</taxon>
        <taxon>Mesoaciditogales</taxon>
        <taxon>Mesoaciditogaceae</taxon>
        <taxon>Mesoaciditoga</taxon>
    </lineage>
</organism>
<dbReference type="NCBIfam" id="NF006625">
    <property type="entry name" value="PRK09194.1"/>
    <property type="match status" value="1"/>
</dbReference>
<evidence type="ECO:0000256" key="9">
    <source>
        <dbReference type="ARBA" id="ARBA00047671"/>
    </source>
</evidence>
<comment type="subcellular location">
    <subcellularLocation>
        <location evidence="1 12">Cytoplasm</location>
    </subcellularLocation>
</comment>
<sequence>MYWSKLYAPTLKEIPSDADIKSAELLVRGGFIRKSTAGVFSYLPLGMRVLQKITQIVREEMNAKGAQELLMPIMQPAEIWKITGRWEDYGPEMMKFKDRSDREFTLGPTHEEMITTLLKDELRSYKQMPINLYQINTKYRDEIRPRFGLLRGREFIMKDAYSFHTSFESLDKTYDDMYSAYSRICERIGMKYVAVEADTGAIGGSNSHEFTAFAESGESDILVCEKCGYSATQEKAECLLNYENSNEVEKPIQPVETPNVKTVEDLANFLKIGKDRIVKSMIFSGRNGYIIVLIRGDFEINISKLRAYIQDQTLRLATPEEVLQNFESRIGYIGPVGLKKGTRIVADLSVKGMKNYVVGGMKEEYHNVNVNHPRDYKVSEWTDIKTVVEGDHCPKCGAPLKLKKGIEVGQVFKLGTKYSEKLSATYVDSDGSEKPYIMGCYGWGVSRTMAAIVEQFHDDNGIIWPAAVSPFDVIVTVVNTGLSEQMKIAKEIHDTLESAGFEVLLDDREVSPGFKFKDADLIGVPLRITCGKSLQNGAVEIKLRNSKETFKVKVDKEYETLSSTVKSALENYKI</sequence>
<dbReference type="InterPro" id="IPR050062">
    <property type="entry name" value="Pro-tRNA_synthetase"/>
</dbReference>
<keyword evidence="4 12" id="KW-0436">Ligase</keyword>
<evidence type="ECO:0000256" key="5">
    <source>
        <dbReference type="ARBA" id="ARBA00022741"/>
    </source>
</evidence>
<dbReference type="Pfam" id="PF00587">
    <property type="entry name" value="tRNA-synt_2b"/>
    <property type="match status" value="1"/>
</dbReference>
<dbReference type="InterPro" id="IPR045864">
    <property type="entry name" value="aa-tRNA-synth_II/BPL/LPL"/>
</dbReference>
<dbReference type="PANTHER" id="PTHR42753">
    <property type="entry name" value="MITOCHONDRIAL RIBOSOME PROTEIN L39/PROLYL-TRNA LIGASE FAMILY MEMBER"/>
    <property type="match status" value="1"/>
</dbReference>
<dbReference type="InterPro" id="IPR002314">
    <property type="entry name" value="aa-tRNA-synt_IIb"/>
</dbReference>
<dbReference type="InterPro" id="IPR004500">
    <property type="entry name" value="Pro-tRNA-synth_IIa_bac-type"/>
</dbReference>
<comment type="domain">
    <text evidence="12">Consists of three domains: the N-terminal catalytic domain, the editing domain and the C-terminal anticodon-binding domain.</text>
</comment>
<dbReference type="SUPFAM" id="SSF52954">
    <property type="entry name" value="Class II aaRS ABD-related"/>
    <property type="match status" value="1"/>
</dbReference>
<evidence type="ECO:0000256" key="8">
    <source>
        <dbReference type="ARBA" id="ARBA00023146"/>
    </source>
</evidence>
<dbReference type="GO" id="GO:0006433">
    <property type="term" value="P:prolyl-tRNA aminoacylation"/>
    <property type="evidence" value="ECO:0007669"/>
    <property type="project" value="UniProtKB-UniRule"/>
</dbReference>
<keyword evidence="7 12" id="KW-0648">Protein biosynthesis</keyword>
<evidence type="ECO:0000256" key="10">
    <source>
        <dbReference type="ARBA" id="ARBA00053664"/>
    </source>
</evidence>
<dbReference type="CDD" id="cd00861">
    <property type="entry name" value="ProRS_anticodon_short"/>
    <property type="match status" value="1"/>
</dbReference>
<dbReference type="Pfam" id="PF04073">
    <property type="entry name" value="tRNA_edit"/>
    <property type="match status" value="1"/>
</dbReference>
<keyword evidence="6 12" id="KW-0067">ATP-binding</keyword>
<dbReference type="HAMAP" id="MF_01569">
    <property type="entry name" value="Pro_tRNA_synth_type1"/>
    <property type="match status" value="1"/>
</dbReference>
<dbReference type="FunFam" id="3.30.930.10:FF:000065">
    <property type="entry name" value="Proline--tRNA ligase"/>
    <property type="match status" value="1"/>
</dbReference>
<dbReference type="EC" id="6.1.1.15" evidence="12"/>
<dbReference type="Gene3D" id="3.30.930.10">
    <property type="entry name" value="Bira Bifunctional Protein, Domain 2"/>
    <property type="match status" value="2"/>
</dbReference>
<evidence type="ECO:0000256" key="12">
    <source>
        <dbReference type="HAMAP-Rule" id="MF_01569"/>
    </source>
</evidence>
<keyword evidence="3 12" id="KW-0963">Cytoplasm</keyword>
<evidence type="ECO:0000259" key="13">
    <source>
        <dbReference type="PROSITE" id="PS50862"/>
    </source>
</evidence>
<evidence type="ECO:0000256" key="4">
    <source>
        <dbReference type="ARBA" id="ARBA00022598"/>
    </source>
</evidence>
<dbReference type="InterPro" id="IPR044140">
    <property type="entry name" value="ProRS_anticodon_short"/>
</dbReference>
<name>A0A7V3VSJ6_9BACT</name>
<dbReference type="InterPro" id="IPR006195">
    <property type="entry name" value="aa-tRNA-synth_II"/>
</dbReference>
<dbReference type="CDD" id="cd00779">
    <property type="entry name" value="ProRS_core_prok"/>
    <property type="match status" value="1"/>
</dbReference>
<dbReference type="EMBL" id="DTPE01000134">
    <property type="protein sequence ID" value="HGE75124.1"/>
    <property type="molecule type" value="Genomic_DNA"/>
</dbReference>
<dbReference type="PRINTS" id="PR01046">
    <property type="entry name" value="TRNASYNTHPRO"/>
</dbReference>
<dbReference type="GO" id="GO:0005524">
    <property type="term" value="F:ATP binding"/>
    <property type="evidence" value="ECO:0007669"/>
    <property type="project" value="UniProtKB-UniRule"/>
</dbReference>
<dbReference type="SUPFAM" id="SSF55826">
    <property type="entry name" value="YbaK/ProRS associated domain"/>
    <property type="match status" value="1"/>
</dbReference>
<dbReference type="SUPFAM" id="SSF55681">
    <property type="entry name" value="Class II aaRS and biotin synthetases"/>
    <property type="match status" value="1"/>
</dbReference>
<dbReference type="InterPro" id="IPR023717">
    <property type="entry name" value="Pro-tRNA-Synthase_IIa_type1"/>
</dbReference>
<evidence type="ECO:0000256" key="7">
    <source>
        <dbReference type="ARBA" id="ARBA00022917"/>
    </source>
</evidence>
<dbReference type="PANTHER" id="PTHR42753:SF2">
    <property type="entry name" value="PROLINE--TRNA LIGASE"/>
    <property type="match status" value="1"/>
</dbReference>
<dbReference type="InterPro" id="IPR036754">
    <property type="entry name" value="YbaK/aa-tRNA-synt-asso_dom_sf"/>
</dbReference>
<keyword evidence="5 12" id="KW-0547">Nucleotide-binding</keyword>
<feature type="domain" description="Aminoacyl-transfer RNA synthetases class-II family profile" evidence="13">
    <location>
        <begin position="38"/>
        <end position="465"/>
    </location>
</feature>
<dbReference type="GO" id="GO:0005829">
    <property type="term" value="C:cytosol"/>
    <property type="evidence" value="ECO:0007669"/>
    <property type="project" value="TreeGrafter"/>
</dbReference>
<proteinExistence type="inferred from homology"/>
<accession>A0A7V3VSJ6</accession>
<comment type="catalytic activity">
    <reaction evidence="9 12">
        <text>tRNA(Pro) + L-proline + ATP = L-prolyl-tRNA(Pro) + AMP + diphosphate</text>
        <dbReference type="Rhea" id="RHEA:14305"/>
        <dbReference type="Rhea" id="RHEA-COMP:9700"/>
        <dbReference type="Rhea" id="RHEA-COMP:9702"/>
        <dbReference type="ChEBI" id="CHEBI:30616"/>
        <dbReference type="ChEBI" id="CHEBI:33019"/>
        <dbReference type="ChEBI" id="CHEBI:60039"/>
        <dbReference type="ChEBI" id="CHEBI:78442"/>
        <dbReference type="ChEBI" id="CHEBI:78532"/>
        <dbReference type="ChEBI" id="CHEBI:456215"/>
        <dbReference type="EC" id="6.1.1.15"/>
    </reaction>
</comment>
<evidence type="ECO:0000256" key="2">
    <source>
        <dbReference type="ARBA" id="ARBA00011738"/>
    </source>
</evidence>
<dbReference type="PROSITE" id="PS50862">
    <property type="entry name" value="AA_TRNA_LIGASE_II"/>
    <property type="match status" value="1"/>
</dbReference>
<dbReference type="InterPro" id="IPR033730">
    <property type="entry name" value="ProRS_core_prok"/>
</dbReference>
<evidence type="ECO:0000256" key="1">
    <source>
        <dbReference type="ARBA" id="ARBA00004496"/>
    </source>
</evidence>